<dbReference type="Proteomes" id="UP000701853">
    <property type="component" value="Chromosome 8"/>
</dbReference>
<dbReference type="AlphaFoldDB" id="A0A8J6CV32"/>
<sequence length="86" mass="9938">MKIKKFVSIETEEISYNCWFQGFSLHYWAAYCSFRDSIIQGLLIMHIKDTKASPSPTFPLFSVFLPCTDLLSFIYVSLLVCVSRIT</sequence>
<name>A0A8J6CV32_9ROSI</name>
<proteinExistence type="predicted"/>
<keyword evidence="1" id="KW-0812">Transmembrane</keyword>
<feature type="transmembrane region" description="Helical" evidence="1">
    <location>
        <begin position="58"/>
        <end position="82"/>
    </location>
</feature>
<organism evidence="2 3">
    <name type="scientific">Gossypium anomalum</name>
    <dbReference type="NCBI Taxonomy" id="47600"/>
    <lineage>
        <taxon>Eukaryota</taxon>
        <taxon>Viridiplantae</taxon>
        <taxon>Streptophyta</taxon>
        <taxon>Embryophyta</taxon>
        <taxon>Tracheophyta</taxon>
        <taxon>Spermatophyta</taxon>
        <taxon>Magnoliopsida</taxon>
        <taxon>eudicotyledons</taxon>
        <taxon>Gunneridae</taxon>
        <taxon>Pentapetalae</taxon>
        <taxon>rosids</taxon>
        <taxon>malvids</taxon>
        <taxon>Malvales</taxon>
        <taxon>Malvaceae</taxon>
        <taxon>Malvoideae</taxon>
        <taxon>Gossypium</taxon>
    </lineage>
</organism>
<comment type="caution">
    <text evidence="2">The sequence shown here is derived from an EMBL/GenBank/DDBJ whole genome shotgun (WGS) entry which is preliminary data.</text>
</comment>
<evidence type="ECO:0000256" key="1">
    <source>
        <dbReference type="SAM" id="Phobius"/>
    </source>
</evidence>
<reference evidence="2 3" key="1">
    <citation type="journal article" date="2021" name="bioRxiv">
        <title>The Gossypium anomalum genome as a resource for cotton improvement and evolutionary analysis of hybrid incompatibility.</title>
        <authorList>
            <person name="Grover C.E."/>
            <person name="Yuan D."/>
            <person name="Arick M.A."/>
            <person name="Miller E.R."/>
            <person name="Hu G."/>
            <person name="Peterson D.G."/>
            <person name="Wendel J.F."/>
            <person name="Udall J.A."/>
        </authorList>
    </citation>
    <scope>NUCLEOTIDE SEQUENCE [LARGE SCALE GENOMIC DNA]</scope>
    <source>
        <strain evidence="2">JFW-Udall</strain>
        <tissue evidence="2">Leaf</tissue>
    </source>
</reference>
<dbReference type="EMBL" id="JAHUZN010000008">
    <property type="protein sequence ID" value="KAG8485679.1"/>
    <property type="molecule type" value="Genomic_DNA"/>
</dbReference>
<evidence type="ECO:0000313" key="2">
    <source>
        <dbReference type="EMBL" id="KAG8485679.1"/>
    </source>
</evidence>
<keyword evidence="3" id="KW-1185">Reference proteome</keyword>
<protein>
    <submittedName>
        <fullName evidence="2">Uncharacterized protein</fullName>
    </submittedName>
</protein>
<gene>
    <name evidence="2" type="ORF">CXB51_019019</name>
</gene>
<keyword evidence="1" id="KW-1133">Transmembrane helix</keyword>
<evidence type="ECO:0000313" key="3">
    <source>
        <dbReference type="Proteomes" id="UP000701853"/>
    </source>
</evidence>
<accession>A0A8J6CV32</accession>
<keyword evidence="1" id="KW-0472">Membrane</keyword>